<protein>
    <recommendedName>
        <fullName evidence="3 10">Catalase</fullName>
        <ecNumber evidence="3 10">1.11.1.6</ecNumber>
    </recommendedName>
</protein>
<comment type="caution">
    <text evidence="14">The sequence shown here is derived from an EMBL/GenBank/DDBJ whole genome shotgun (WGS) entry which is preliminary data.</text>
</comment>
<keyword evidence="8 10" id="KW-0408">Iron</keyword>
<dbReference type="Gene3D" id="1.20.1370.20">
    <property type="match status" value="1"/>
</dbReference>
<name>A0ABN0ZX89_9BACI</name>
<dbReference type="SUPFAM" id="SSF52317">
    <property type="entry name" value="Class I glutamine amidotransferase-like"/>
    <property type="match status" value="1"/>
</dbReference>
<dbReference type="Gene3D" id="3.40.50.880">
    <property type="match status" value="1"/>
</dbReference>
<dbReference type="InterPro" id="IPR020835">
    <property type="entry name" value="Catalase_sf"/>
</dbReference>
<gene>
    <name evidence="14" type="ORF">GCM10008935_16960</name>
</gene>
<dbReference type="InterPro" id="IPR043156">
    <property type="entry name" value="Catalase_clade2_helical"/>
</dbReference>
<comment type="cofactor">
    <cofactor evidence="1 10">
        <name>heme</name>
        <dbReference type="ChEBI" id="CHEBI:30413"/>
    </cofactor>
</comment>
<feature type="region of interest" description="Disordered" evidence="12">
    <location>
        <begin position="508"/>
        <end position="527"/>
    </location>
</feature>
<evidence type="ECO:0000256" key="7">
    <source>
        <dbReference type="ARBA" id="ARBA00023002"/>
    </source>
</evidence>
<dbReference type="PIRSF" id="PIRSF038927">
    <property type="entry name" value="Catalase_clade2"/>
    <property type="match status" value="1"/>
</dbReference>
<evidence type="ECO:0000256" key="3">
    <source>
        <dbReference type="ARBA" id="ARBA00012314"/>
    </source>
</evidence>
<dbReference type="PANTHER" id="PTHR42821">
    <property type="entry name" value="CATALASE"/>
    <property type="match status" value="1"/>
</dbReference>
<dbReference type="InterPro" id="IPR024712">
    <property type="entry name" value="Catalase_clade2"/>
</dbReference>
<keyword evidence="5 10" id="KW-0349">Heme</keyword>
<keyword evidence="9 10" id="KW-0376">Hydrogen peroxide</keyword>
<evidence type="ECO:0000259" key="13">
    <source>
        <dbReference type="SMART" id="SM01060"/>
    </source>
</evidence>
<comment type="function">
    <text evidence="10">Decomposes hydrogen peroxide into water and oxygen; serves to protect cells from the toxic effects of hydrogen peroxide.</text>
</comment>
<dbReference type="PRINTS" id="PR00067">
    <property type="entry name" value="CATALASE"/>
</dbReference>
<reference evidence="14 15" key="1">
    <citation type="journal article" date="2019" name="Int. J. Syst. Evol. Microbiol.">
        <title>The Global Catalogue of Microorganisms (GCM) 10K type strain sequencing project: providing services to taxonomists for standard genome sequencing and annotation.</title>
        <authorList>
            <consortium name="The Broad Institute Genomics Platform"/>
            <consortium name="The Broad Institute Genome Sequencing Center for Infectious Disease"/>
            <person name="Wu L."/>
            <person name="Ma J."/>
        </authorList>
    </citation>
    <scope>NUCLEOTIDE SEQUENCE [LARGE SCALE GENOMIC DNA]</scope>
    <source>
        <strain evidence="14 15">JCM 14193</strain>
    </source>
</reference>
<dbReference type="InterPro" id="IPR041399">
    <property type="entry name" value="Catalase_large_C"/>
</dbReference>
<proteinExistence type="inferred from homology"/>
<keyword evidence="15" id="KW-1185">Reference proteome</keyword>
<dbReference type="EMBL" id="BAAACZ010000011">
    <property type="protein sequence ID" value="GAA0462067.1"/>
    <property type="molecule type" value="Genomic_DNA"/>
</dbReference>
<dbReference type="Gene3D" id="2.40.180.10">
    <property type="entry name" value="Catalase core domain"/>
    <property type="match status" value="1"/>
</dbReference>
<organism evidence="14 15">
    <name type="scientific">Alkalibacillus silvisoli</name>
    <dbReference type="NCBI Taxonomy" id="392823"/>
    <lineage>
        <taxon>Bacteria</taxon>
        <taxon>Bacillati</taxon>
        <taxon>Bacillota</taxon>
        <taxon>Bacilli</taxon>
        <taxon>Bacillales</taxon>
        <taxon>Bacillaceae</taxon>
        <taxon>Alkalibacillus</taxon>
    </lineage>
</organism>
<evidence type="ECO:0000256" key="2">
    <source>
        <dbReference type="ARBA" id="ARBA00010660"/>
    </source>
</evidence>
<evidence type="ECO:0000256" key="9">
    <source>
        <dbReference type="ARBA" id="ARBA00023324"/>
    </source>
</evidence>
<dbReference type="Pfam" id="PF00199">
    <property type="entry name" value="Catalase"/>
    <property type="match status" value="1"/>
</dbReference>
<evidence type="ECO:0000256" key="6">
    <source>
        <dbReference type="ARBA" id="ARBA00022723"/>
    </source>
</evidence>
<evidence type="ECO:0000256" key="1">
    <source>
        <dbReference type="ARBA" id="ARBA00001971"/>
    </source>
</evidence>
<evidence type="ECO:0000256" key="11">
    <source>
        <dbReference type="RuleBase" id="RU000498"/>
    </source>
</evidence>
<dbReference type="Pfam" id="PF06628">
    <property type="entry name" value="Catalase-rel"/>
    <property type="match status" value="1"/>
</dbReference>
<dbReference type="InterPro" id="IPR011614">
    <property type="entry name" value="Catalase_core"/>
</dbReference>
<evidence type="ECO:0000256" key="10">
    <source>
        <dbReference type="PIRNR" id="PIRNR038927"/>
    </source>
</evidence>
<dbReference type="InterPro" id="IPR029062">
    <property type="entry name" value="Class_I_gatase-like"/>
</dbReference>
<dbReference type="PROSITE" id="PS00437">
    <property type="entry name" value="CATALASE_1"/>
    <property type="match status" value="1"/>
</dbReference>
<evidence type="ECO:0000256" key="8">
    <source>
        <dbReference type="ARBA" id="ARBA00023004"/>
    </source>
</evidence>
<dbReference type="RefSeq" id="WP_343783125.1">
    <property type="nucleotide sequence ID" value="NZ_BAAACZ010000011.1"/>
</dbReference>
<feature type="domain" description="Catalase core" evidence="13">
    <location>
        <begin position="29"/>
        <end position="417"/>
    </location>
</feature>
<dbReference type="InterPro" id="IPR010582">
    <property type="entry name" value="Catalase_immune_responsive"/>
</dbReference>
<keyword evidence="4 10" id="KW-0575">Peroxidase</keyword>
<dbReference type="EC" id="1.11.1.6" evidence="3 10"/>
<dbReference type="InterPro" id="IPR018028">
    <property type="entry name" value="Catalase"/>
</dbReference>
<dbReference type="InterPro" id="IPR002226">
    <property type="entry name" value="Catalase_haem_BS"/>
</dbReference>
<feature type="region of interest" description="Disordered" evidence="12">
    <location>
        <begin position="1"/>
        <end position="48"/>
    </location>
</feature>
<keyword evidence="7 10" id="KW-0560">Oxidoreductase</keyword>
<feature type="compositionally biased region" description="Polar residues" evidence="12">
    <location>
        <begin position="18"/>
        <end position="42"/>
    </location>
</feature>
<dbReference type="SUPFAM" id="SSF56634">
    <property type="entry name" value="Heme-dependent catalase-like"/>
    <property type="match status" value="1"/>
</dbReference>
<keyword evidence="6 10" id="KW-0479">Metal-binding</keyword>
<comment type="catalytic activity">
    <reaction evidence="10 11">
        <text>2 H2O2 = O2 + 2 H2O</text>
        <dbReference type="Rhea" id="RHEA:20309"/>
        <dbReference type="ChEBI" id="CHEBI:15377"/>
        <dbReference type="ChEBI" id="CHEBI:15379"/>
        <dbReference type="ChEBI" id="CHEBI:16240"/>
        <dbReference type="EC" id="1.11.1.6"/>
    </reaction>
</comment>
<dbReference type="PROSITE" id="PS51402">
    <property type="entry name" value="CATALASE_3"/>
    <property type="match status" value="1"/>
</dbReference>
<dbReference type="InterPro" id="IPR024708">
    <property type="entry name" value="Catalase_AS"/>
</dbReference>
<dbReference type="PROSITE" id="PS00438">
    <property type="entry name" value="CATALASE_2"/>
    <property type="match status" value="1"/>
</dbReference>
<dbReference type="CDD" id="cd03132">
    <property type="entry name" value="GATase1_catalase"/>
    <property type="match status" value="1"/>
</dbReference>
<comment type="similarity">
    <text evidence="2">Belongs to the catalase family. HPII subfamily.</text>
</comment>
<sequence>MSNDKQNQQDAKNQQLNEYKNSNQGEKMSTDQGIKISNSSESLKVGDRGPTIMEDFHFREKMTHFDHERIPERVVHARGFGVHGYFEPYESMPELTKAKFLQNPSVKTPVFVRFSTVVGSRGSADTVRDVRGFATKFFTEDGNFDLVANNMPVFFMQDGMKFPDFVHAIKPEPDNEIPQASAAHDTLWDWVVHNRESAHMMLWLLSDRAIPRSFRMMEGFGVHTFRFVNDQGKARFIKFHWKPLLGVHSLTWDESQKLAGKNPDFHRQDLWDAINNGEYPEYELGVQIIEEEQEFDFDFDILDSTKLWPEEQVPVKIIGKMTLNRNQDNFFSETEQVAFHMGNIVPGIDFTNDPLLQGRLFSYLDTQLLRLGGPNFNEIPINRPLAPIHNNQRDGFHRMTINKGKVSYSPNGILNNDPATSSFIEGGFEHYQEKVDGRKVRMRSESFKDHYTQAALFYNSLSEPEKRHLHKAFHFEVGSVKDPNIKQQVVEMFSNVNHTLANEIAKGVGVEPPQSNNQEPKVAPSPALSQLQTKFSPSTRKVGIILADGFKFSEVQEMMNALRNQDVHIEIISKTLGKVHSDQNEPVNVQKNYATTHSVMYDALFIPGGKQHVDQLTTHKEAKDFIKDTFAHAKTLGASNEAINLFSTVLPKQTQLANEQSKNELFNDMGVLTIQSDQLTDYSQSFIEQLANHRHWDRELKDEKQA</sequence>
<evidence type="ECO:0000313" key="14">
    <source>
        <dbReference type="EMBL" id="GAA0462067.1"/>
    </source>
</evidence>
<evidence type="ECO:0000256" key="12">
    <source>
        <dbReference type="SAM" id="MobiDB-lite"/>
    </source>
</evidence>
<dbReference type="Pfam" id="PF18011">
    <property type="entry name" value="Catalase_C"/>
    <property type="match status" value="1"/>
</dbReference>
<evidence type="ECO:0000256" key="4">
    <source>
        <dbReference type="ARBA" id="ARBA00022559"/>
    </source>
</evidence>
<dbReference type="PANTHER" id="PTHR42821:SF1">
    <property type="entry name" value="CATALASE-B"/>
    <property type="match status" value="1"/>
</dbReference>
<feature type="compositionally biased region" description="Low complexity" evidence="12">
    <location>
        <begin position="1"/>
        <end position="17"/>
    </location>
</feature>
<dbReference type="SMART" id="SM01060">
    <property type="entry name" value="Catalase"/>
    <property type="match status" value="1"/>
</dbReference>
<evidence type="ECO:0000256" key="5">
    <source>
        <dbReference type="ARBA" id="ARBA00022617"/>
    </source>
</evidence>
<evidence type="ECO:0000313" key="15">
    <source>
        <dbReference type="Proteomes" id="UP001500740"/>
    </source>
</evidence>
<dbReference type="Proteomes" id="UP001500740">
    <property type="component" value="Unassembled WGS sequence"/>
</dbReference>
<accession>A0ABN0ZX89</accession>